<comment type="caution">
    <text evidence="1">The sequence shown here is derived from an EMBL/GenBank/DDBJ whole genome shotgun (WGS) entry which is preliminary data.</text>
</comment>
<dbReference type="OrthoDB" id="2427080at2759"/>
<evidence type="ECO:0000313" key="2">
    <source>
        <dbReference type="Proteomes" id="UP000439903"/>
    </source>
</evidence>
<gene>
    <name evidence="1" type="ORF">F8M41_015753</name>
</gene>
<name>A0A8H4AQB7_GIGMA</name>
<sequence length="206" mass="24267">MQVYFDRSKINDIILKENSIINLQNFVDPDCLIEEDKESEDEININDSIFKKPMCQLPESLENRFSPNFANFTEMSFFIWVAKHLISTIAYQDLVKIILHNQFVLFEIPQNIHTIKQYRLRLPSYNQVEVFPMGTISIPSLPVHQHEVQINIHKSPSTSLLVKNACILLILDYIKQVLKNKNLFLKMYFGPGIKEENKIEFWHEKI</sequence>
<dbReference type="EMBL" id="WTPW01000334">
    <property type="protein sequence ID" value="KAF0521617.1"/>
    <property type="molecule type" value="Genomic_DNA"/>
</dbReference>
<proteinExistence type="predicted"/>
<dbReference type="Proteomes" id="UP000439903">
    <property type="component" value="Unassembled WGS sequence"/>
</dbReference>
<accession>A0A8H4AQB7</accession>
<reference evidence="1 2" key="1">
    <citation type="journal article" date="2019" name="Environ. Microbiol.">
        <title>At the nexus of three kingdoms: the genome of the mycorrhizal fungus Gigaspora margarita provides insights into plant, endobacterial and fungal interactions.</title>
        <authorList>
            <person name="Venice F."/>
            <person name="Ghignone S."/>
            <person name="Salvioli di Fossalunga A."/>
            <person name="Amselem J."/>
            <person name="Novero M."/>
            <person name="Xianan X."/>
            <person name="Sedzielewska Toro K."/>
            <person name="Morin E."/>
            <person name="Lipzen A."/>
            <person name="Grigoriev I.V."/>
            <person name="Henrissat B."/>
            <person name="Martin F.M."/>
            <person name="Bonfante P."/>
        </authorList>
    </citation>
    <scope>NUCLEOTIDE SEQUENCE [LARGE SCALE GENOMIC DNA]</scope>
    <source>
        <strain evidence="1 2">BEG34</strain>
    </source>
</reference>
<keyword evidence="2" id="KW-1185">Reference proteome</keyword>
<organism evidence="1 2">
    <name type="scientific">Gigaspora margarita</name>
    <dbReference type="NCBI Taxonomy" id="4874"/>
    <lineage>
        <taxon>Eukaryota</taxon>
        <taxon>Fungi</taxon>
        <taxon>Fungi incertae sedis</taxon>
        <taxon>Mucoromycota</taxon>
        <taxon>Glomeromycotina</taxon>
        <taxon>Glomeromycetes</taxon>
        <taxon>Diversisporales</taxon>
        <taxon>Gigasporaceae</taxon>
        <taxon>Gigaspora</taxon>
    </lineage>
</organism>
<dbReference type="AlphaFoldDB" id="A0A8H4AQB7"/>
<evidence type="ECO:0000313" key="1">
    <source>
        <dbReference type="EMBL" id="KAF0521617.1"/>
    </source>
</evidence>
<protein>
    <submittedName>
        <fullName evidence="1">Uncharacterized protein</fullName>
    </submittedName>
</protein>